<dbReference type="Gene3D" id="3.30.1330.30">
    <property type="match status" value="1"/>
</dbReference>
<dbReference type="InterPro" id="IPR029064">
    <property type="entry name" value="Ribosomal_eL30-like_sf"/>
</dbReference>
<sequence length="143" mass="15736">MSSSDDSSSESHPVTHLVPIAKPLADEKMQQKLKKLLKEAIDDKCLKRGIKDTMKTATTCKDGEKLSKSLCIIAGDVTPIDIITHIPSYMKSVGVAYIYVDSRKTLGEMSGSEHLTTCALVFPTKDNSCYKACQKIVKELKKD</sequence>
<dbReference type="Proteomes" id="UP000014680">
    <property type="component" value="Unassembled WGS sequence"/>
</dbReference>
<evidence type="ECO:0000313" key="2">
    <source>
        <dbReference type="EMBL" id="ELP89143.1"/>
    </source>
</evidence>
<dbReference type="Pfam" id="PF01248">
    <property type="entry name" value="Ribosomal_L7Ae"/>
    <property type="match status" value="1"/>
</dbReference>
<keyword evidence="3" id="KW-1185">Reference proteome</keyword>
<dbReference type="GeneID" id="14888148"/>
<dbReference type="EMBL" id="KB206670">
    <property type="protein sequence ID" value="ELP89143.1"/>
    <property type="molecule type" value="Genomic_DNA"/>
</dbReference>
<protein>
    <recommendedName>
        <fullName evidence="1">Ribosomal protein eL8/eL30/eS12/Gadd45 domain-containing protein</fullName>
    </recommendedName>
</protein>
<dbReference type="AlphaFoldDB" id="A0A0A1UAC9"/>
<dbReference type="RefSeq" id="XP_004255914.1">
    <property type="nucleotide sequence ID" value="XM_004255866.1"/>
</dbReference>
<evidence type="ECO:0000313" key="3">
    <source>
        <dbReference type="Proteomes" id="UP000014680"/>
    </source>
</evidence>
<dbReference type="InterPro" id="IPR004038">
    <property type="entry name" value="Ribosomal_eL8/eL30/eS12/Gad45"/>
</dbReference>
<dbReference type="OrthoDB" id="5364946at2759"/>
<name>A0A0A1UAC9_ENTIV</name>
<gene>
    <name evidence="2" type="ORF">EIN_484850</name>
</gene>
<accession>A0A0A1UAC9</accession>
<reference evidence="2 3" key="1">
    <citation type="submission" date="2012-10" db="EMBL/GenBank/DDBJ databases">
        <authorList>
            <person name="Zafar N."/>
            <person name="Inman J."/>
            <person name="Hall N."/>
            <person name="Lorenzi H."/>
            <person name="Caler E."/>
        </authorList>
    </citation>
    <scope>NUCLEOTIDE SEQUENCE [LARGE SCALE GENOMIC DNA]</scope>
    <source>
        <strain evidence="2 3">IP1</strain>
    </source>
</reference>
<feature type="domain" description="Ribosomal protein eL8/eL30/eS12/Gadd45" evidence="1">
    <location>
        <begin position="32"/>
        <end position="128"/>
    </location>
</feature>
<dbReference type="SUPFAM" id="SSF55315">
    <property type="entry name" value="L30e-like"/>
    <property type="match status" value="1"/>
</dbReference>
<dbReference type="VEuPathDB" id="AmoebaDB:EIN_484850"/>
<dbReference type="OMA" id="SHIPAVC"/>
<evidence type="ECO:0000259" key="1">
    <source>
        <dbReference type="Pfam" id="PF01248"/>
    </source>
</evidence>
<proteinExistence type="predicted"/>
<organism evidence="2 3">
    <name type="scientific">Entamoeba invadens IP1</name>
    <dbReference type="NCBI Taxonomy" id="370355"/>
    <lineage>
        <taxon>Eukaryota</taxon>
        <taxon>Amoebozoa</taxon>
        <taxon>Evosea</taxon>
        <taxon>Archamoebae</taxon>
        <taxon>Mastigamoebida</taxon>
        <taxon>Entamoebidae</taxon>
        <taxon>Entamoeba</taxon>
    </lineage>
</organism>
<dbReference type="KEGG" id="eiv:EIN_484850"/>